<feature type="compositionally biased region" description="Basic and acidic residues" evidence="1">
    <location>
        <begin position="237"/>
        <end position="246"/>
    </location>
</feature>
<evidence type="ECO:0000256" key="1">
    <source>
        <dbReference type="SAM" id="MobiDB-lite"/>
    </source>
</evidence>
<feature type="compositionally biased region" description="Basic and acidic residues" evidence="1">
    <location>
        <begin position="192"/>
        <end position="214"/>
    </location>
</feature>
<feature type="compositionally biased region" description="Basic and acidic residues" evidence="1">
    <location>
        <begin position="266"/>
        <end position="277"/>
    </location>
</feature>
<feature type="compositionally biased region" description="Basic and acidic residues" evidence="1">
    <location>
        <begin position="152"/>
        <end position="183"/>
    </location>
</feature>
<feature type="region of interest" description="Disordered" evidence="1">
    <location>
        <begin position="1"/>
        <end position="224"/>
    </location>
</feature>
<reference evidence="3" key="1">
    <citation type="journal article" date="2019" name="Int. J. Syst. Evol. Microbiol.">
        <title>The Global Catalogue of Microorganisms (GCM) 10K type strain sequencing project: providing services to taxonomists for standard genome sequencing and annotation.</title>
        <authorList>
            <consortium name="The Broad Institute Genomics Platform"/>
            <consortium name="The Broad Institute Genome Sequencing Center for Infectious Disease"/>
            <person name="Wu L."/>
            <person name="Ma J."/>
        </authorList>
    </citation>
    <scope>NUCLEOTIDE SEQUENCE [LARGE SCALE GENOMIC DNA]</scope>
    <source>
        <strain evidence="3">NBRC 106348</strain>
    </source>
</reference>
<dbReference type="Proteomes" id="UP001157091">
    <property type="component" value="Unassembled WGS sequence"/>
</dbReference>
<sequence length="470" mass="51111">MRGLGEVQAHESVAAAGPRQGSVPAPQDLARRRQLVEQRGGVVPDPGGQHERLERRRRHGSARELLDGAQQTGDPAQGPRASGRPCARGAGASGHALPGREEQPERPSGHRLDLGPQCGERAPPERPQHVGVAELVADPAERRGPQPAAHEGAGRREPAQHLDDDRAREAVARRDVARGERTVRARVAPHQVAERVGHGLEEHLGQPDRERDAQRVPQPGGVLDDGPLVLLVVRRPRDADAHDPARGLEPGQPGRGLRAPVGHGAGGERRRRERPEPAQHVPQALGVSRLATGRERLQLGLGPLDLLRVQQVRELAGAVAAEQLGQQRRVERERGRAPLRERGVAVVQELRGVAEEEGLGERRRRRGRHLDDAHPAALDRAHEVGERRGVEVVLEALARGLEDDRELGVAGRDRQELRRALALLPQRLPLVGPAARQQERAGCGLAEARREQHRAAERVADLLDDLVGLQ</sequence>
<gene>
    <name evidence="2" type="ORF">GCM10025864_41950</name>
</gene>
<organism evidence="2 3">
    <name type="scientific">Luteimicrobium album</name>
    <dbReference type="NCBI Taxonomy" id="1054550"/>
    <lineage>
        <taxon>Bacteria</taxon>
        <taxon>Bacillati</taxon>
        <taxon>Actinomycetota</taxon>
        <taxon>Actinomycetes</taxon>
        <taxon>Micrococcales</taxon>
        <taxon>Luteimicrobium</taxon>
    </lineage>
</organism>
<name>A0ABQ6I6W7_9MICO</name>
<feature type="region of interest" description="Disordered" evidence="1">
    <location>
        <begin position="237"/>
        <end position="284"/>
    </location>
</feature>
<protein>
    <submittedName>
        <fullName evidence="2">Uncharacterized protein</fullName>
    </submittedName>
</protein>
<keyword evidence="3" id="KW-1185">Reference proteome</keyword>
<evidence type="ECO:0000313" key="2">
    <source>
        <dbReference type="EMBL" id="GMA26436.1"/>
    </source>
</evidence>
<accession>A0ABQ6I6W7</accession>
<proteinExistence type="predicted"/>
<comment type="caution">
    <text evidence="2">The sequence shown here is derived from an EMBL/GenBank/DDBJ whole genome shotgun (WGS) entry which is preliminary data.</text>
</comment>
<feature type="compositionally biased region" description="Basic and acidic residues" evidence="1">
    <location>
        <begin position="98"/>
        <end position="113"/>
    </location>
</feature>
<dbReference type="EMBL" id="BSUK01000001">
    <property type="protein sequence ID" value="GMA26436.1"/>
    <property type="molecule type" value="Genomic_DNA"/>
</dbReference>
<evidence type="ECO:0000313" key="3">
    <source>
        <dbReference type="Proteomes" id="UP001157091"/>
    </source>
</evidence>